<organism evidence="1 2">
    <name type="scientific">Endozoicomonas gorgoniicola</name>
    <dbReference type="NCBI Taxonomy" id="1234144"/>
    <lineage>
        <taxon>Bacteria</taxon>
        <taxon>Pseudomonadati</taxon>
        <taxon>Pseudomonadota</taxon>
        <taxon>Gammaproteobacteria</taxon>
        <taxon>Oceanospirillales</taxon>
        <taxon>Endozoicomonadaceae</taxon>
        <taxon>Endozoicomonas</taxon>
    </lineage>
</organism>
<proteinExistence type="predicted"/>
<dbReference type="Pfam" id="PF04351">
    <property type="entry name" value="PilP"/>
    <property type="match status" value="1"/>
</dbReference>
<dbReference type="EMBL" id="JAPFCC010000001">
    <property type="protein sequence ID" value="MCW7554223.1"/>
    <property type="molecule type" value="Genomic_DNA"/>
</dbReference>
<accession>A0ABT3MXX0</accession>
<dbReference type="InterPro" id="IPR007446">
    <property type="entry name" value="PilP"/>
</dbReference>
<dbReference type="Gene3D" id="2.30.30.830">
    <property type="match status" value="1"/>
</dbReference>
<gene>
    <name evidence="1" type="ORF">NX722_16670</name>
</gene>
<keyword evidence="2" id="KW-1185">Reference proteome</keyword>
<reference evidence="1 2" key="1">
    <citation type="submission" date="2022-10" db="EMBL/GenBank/DDBJ databases">
        <title>High-quality genome sequences of two octocoral-associated bacteria, Endozoicomonas euniceicola EF212 and Endozoicomonas gorgoniicola PS125.</title>
        <authorList>
            <person name="Chiou Y.-J."/>
            <person name="Chen Y.-H."/>
        </authorList>
    </citation>
    <scope>NUCLEOTIDE SEQUENCE [LARGE SCALE GENOMIC DNA]</scope>
    <source>
        <strain evidence="1 2">PS125</strain>
    </source>
</reference>
<evidence type="ECO:0000313" key="2">
    <source>
        <dbReference type="Proteomes" id="UP001209854"/>
    </source>
</evidence>
<dbReference type="Proteomes" id="UP001209854">
    <property type="component" value="Unassembled WGS sequence"/>
</dbReference>
<comment type="caution">
    <text evidence="1">The sequence shown here is derived from an EMBL/GenBank/DDBJ whole genome shotgun (WGS) entry which is preliminary data.</text>
</comment>
<dbReference type="RefSeq" id="WP_262563964.1">
    <property type="nucleotide sequence ID" value="NZ_JAPFCC010000001.1"/>
</dbReference>
<protein>
    <submittedName>
        <fullName evidence="1">Pilus assembly protein PilP</fullName>
    </submittedName>
</protein>
<name>A0ABT3MXX0_9GAMM</name>
<sequence>MIILSALVLAGCGHVPDFSDIDQRLERLRPEKKGKIAPLPVFEDIQGYAYKHSGSRSPFLPLIIKVDPVKLQYKLSERKPDPDREKTDMEKHSLDCFSMRGTMNLSEPIALLSCQGKLMSAKVGDYIGNKHGLINAITNSHVEVVELIPVGDGHWSEKPQVLYLQSGTGLVTK</sequence>
<evidence type="ECO:0000313" key="1">
    <source>
        <dbReference type="EMBL" id="MCW7554223.1"/>
    </source>
</evidence>